<accession>A0A2S1QYF3</accession>
<dbReference type="SUPFAM" id="SSF53474">
    <property type="entry name" value="alpha/beta-Hydrolases"/>
    <property type="match status" value="1"/>
</dbReference>
<dbReference type="RefSeq" id="WP_108778148.1">
    <property type="nucleotide sequence ID" value="NZ_CP029186.1"/>
</dbReference>
<dbReference type="EMBL" id="CP029186">
    <property type="protein sequence ID" value="AWH85446.1"/>
    <property type="molecule type" value="Genomic_DNA"/>
</dbReference>
<dbReference type="AlphaFoldDB" id="A0A2S1QYF3"/>
<evidence type="ECO:0000313" key="4">
    <source>
        <dbReference type="EMBL" id="AWH85446.1"/>
    </source>
</evidence>
<keyword evidence="2" id="KW-0378">Hydrolase</keyword>
<evidence type="ECO:0000313" key="5">
    <source>
        <dbReference type="Proteomes" id="UP000244929"/>
    </source>
</evidence>
<evidence type="ECO:0000256" key="1">
    <source>
        <dbReference type="ARBA" id="ARBA00006499"/>
    </source>
</evidence>
<dbReference type="KEGG" id="falb:HYN59_10105"/>
<reference evidence="4 5" key="1">
    <citation type="submission" date="2018-04" db="EMBL/GenBank/DDBJ databases">
        <title>Genome sequencing of Flavobacterium sp. HYN0059.</title>
        <authorList>
            <person name="Yi H."/>
            <person name="Baek C."/>
        </authorList>
    </citation>
    <scope>NUCLEOTIDE SEQUENCE [LARGE SCALE GENOMIC DNA]</scope>
    <source>
        <strain evidence="4 5">HYN0059</strain>
    </source>
</reference>
<dbReference type="PANTHER" id="PTHR10655">
    <property type="entry name" value="LYSOPHOSPHOLIPASE-RELATED"/>
    <property type="match status" value="1"/>
</dbReference>
<evidence type="ECO:0000256" key="2">
    <source>
        <dbReference type="ARBA" id="ARBA00022801"/>
    </source>
</evidence>
<dbReference type="GO" id="GO:0016787">
    <property type="term" value="F:hydrolase activity"/>
    <property type="evidence" value="ECO:0007669"/>
    <property type="project" value="UniProtKB-KW"/>
</dbReference>
<gene>
    <name evidence="4" type="ORF">HYN59_10105</name>
</gene>
<proteinExistence type="inferred from homology"/>
<protein>
    <submittedName>
        <fullName evidence="4">Carboxylesterase</fullName>
    </submittedName>
</protein>
<organism evidence="4 5">
    <name type="scientific">Flavobacterium album</name>
    <dbReference type="NCBI Taxonomy" id="2175091"/>
    <lineage>
        <taxon>Bacteria</taxon>
        <taxon>Pseudomonadati</taxon>
        <taxon>Bacteroidota</taxon>
        <taxon>Flavobacteriia</taxon>
        <taxon>Flavobacteriales</taxon>
        <taxon>Flavobacteriaceae</taxon>
        <taxon>Flavobacterium</taxon>
    </lineage>
</organism>
<sequence>MNFQPLKYIYKASGNPDAYTLLLLHGTGGDENDMLPLAENFGKSYNILSLRGNVSENGMPRFFKRLGMGIFDEEDLAFRTDEMAAFIKGLSAKEGFDPDKIIALGYSNGANIAGATLVKYPDLLAGAILYRPMQPFKKMALSGAKGNTKIFLSSGSFDPTVHPADTAAYVENLKNLSFRVDAHQIATGHGLTSEDIHLSALWLSENFSTKQ</sequence>
<comment type="similarity">
    <text evidence="1">Belongs to the AB hydrolase superfamily. AB hydrolase 2 family.</text>
</comment>
<dbReference type="Gene3D" id="3.40.50.1820">
    <property type="entry name" value="alpha/beta hydrolase"/>
    <property type="match status" value="1"/>
</dbReference>
<name>A0A2S1QYF3_9FLAO</name>
<dbReference type="OrthoDB" id="9801763at2"/>
<feature type="domain" description="Phospholipase/carboxylesterase/thioesterase" evidence="3">
    <location>
        <begin position="14"/>
        <end position="192"/>
    </location>
</feature>
<evidence type="ECO:0000259" key="3">
    <source>
        <dbReference type="Pfam" id="PF02230"/>
    </source>
</evidence>
<dbReference type="InterPro" id="IPR003140">
    <property type="entry name" value="PLipase/COase/thioEstase"/>
</dbReference>
<dbReference type="Proteomes" id="UP000244929">
    <property type="component" value="Chromosome"/>
</dbReference>
<dbReference type="PANTHER" id="PTHR10655:SF17">
    <property type="entry name" value="LYSOPHOSPHOLIPASE-LIKE PROTEIN 1"/>
    <property type="match status" value="1"/>
</dbReference>
<dbReference type="InterPro" id="IPR029058">
    <property type="entry name" value="AB_hydrolase_fold"/>
</dbReference>
<keyword evidence="5" id="KW-1185">Reference proteome</keyword>
<dbReference type="Pfam" id="PF02230">
    <property type="entry name" value="Abhydrolase_2"/>
    <property type="match status" value="1"/>
</dbReference>
<dbReference type="InterPro" id="IPR050565">
    <property type="entry name" value="LYPA1-2/EST-like"/>
</dbReference>